<proteinExistence type="predicted"/>
<dbReference type="Proteomes" id="UP000469452">
    <property type="component" value="Unassembled WGS sequence"/>
</dbReference>
<dbReference type="VEuPathDB" id="FungiDB:H257_11238"/>
<name>A0A6A5A6W2_APHAT</name>
<organism evidence="2 3">
    <name type="scientific">Aphanomyces astaci</name>
    <name type="common">Crayfish plague agent</name>
    <dbReference type="NCBI Taxonomy" id="112090"/>
    <lineage>
        <taxon>Eukaryota</taxon>
        <taxon>Sar</taxon>
        <taxon>Stramenopiles</taxon>
        <taxon>Oomycota</taxon>
        <taxon>Saprolegniomycetes</taxon>
        <taxon>Saprolegniales</taxon>
        <taxon>Verrucalvaceae</taxon>
        <taxon>Aphanomyces</taxon>
    </lineage>
</organism>
<feature type="non-terminal residue" evidence="2">
    <location>
        <position position="1"/>
    </location>
</feature>
<evidence type="ECO:0000313" key="3">
    <source>
        <dbReference type="Proteomes" id="UP000469452"/>
    </source>
</evidence>
<dbReference type="EMBL" id="VJMI01015694">
    <property type="protein sequence ID" value="KAF0724797.1"/>
    <property type="molecule type" value="Genomic_DNA"/>
</dbReference>
<feature type="compositionally biased region" description="Low complexity" evidence="1">
    <location>
        <begin position="70"/>
        <end position="86"/>
    </location>
</feature>
<evidence type="ECO:0000313" key="2">
    <source>
        <dbReference type="EMBL" id="KAF0724797.1"/>
    </source>
</evidence>
<sequence>DVDTSGLDSESVKKMKAGYIDEAKEVLEGRVAKMRETSSGAMDIMEEAEQLIGDTPASEDLPPPPPLPSHHPYSIAAITTSSSLSSPEKKPVKAKQRLRMDHVASVRKAVKMAREAGLRYYWIYIYL</sequence>
<dbReference type="AlphaFoldDB" id="A0A6A5A6W2"/>
<feature type="region of interest" description="Disordered" evidence="1">
    <location>
        <begin position="54"/>
        <end position="98"/>
    </location>
</feature>
<gene>
    <name evidence="2" type="ORF">AaE_009756</name>
</gene>
<accession>A0A6A5A6W2</accession>
<reference evidence="2 3" key="1">
    <citation type="submission" date="2019-06" db="EMBL/GenBank/DDBJ databases">
        <title>Genomics analysis of Aphanomyces spp. identifies a new class of oomycete effector associated with host adaptation.</title>
        <authorList>
            <person name="Gaulin E."/>
        </authorList>
    </citation>
    <scope>NUCLEOTIDE SEQUENCE [LARGE SCALE GENOMIC DNA]</scope>
    <source>
        <strain evidence="2 3">E</strain>
    </source>
</reference>
<protein>
    <submittedName>
        <fullName evidence="2">Uncharacterized protein</fullName>
    </submittedName>
</protein>
<evidence type="ECO:0000256" key="1">
    <source>
        <dbReference type="SAM" id="MobiDB-lite"/>
    </source>
</evidence>
<comment type="caution">
    <text evidence="2">The sequence shown here is derived from an EMBL/GenBank/DDBJ whole genome shotgun (WGS) entry which is preliminary data.</text>
</comment>